<keyword evidence="3" id="KW-1185">Reference proteome</keyword>
<evidence type="ECO:0000313" key="2">
    <source>
        <dbReference type="EMBL" id="MTD15043.1"/>
    </source>
</evidence>
<dbReference type="AlphaFoldDB" id="A0A7K1FP92"/>
<dbReference type="Proteomes" id="UP000460221">
    <property type="component" value="Unassembled WGS sequence"/>
</dbReference>
<reference evidence="2 3" key="1">
    <citation type="submission" date="2019-11" db="EMBL/GenBank/DDBJ databases">
        <authorList>
            <person name="Jiang L.-Q."/>
        </authorList>
    </citation>
    <scope>NUCLEOTIDE SEQUENCE [LARGE SCALE GENOMIC DNA]</scope>
    <source>
        <strain evidence="2 3">YIM 132087</strain>
    </source>
</reference>
<accession>A0A7K1FP92</accession>
<feature type="compositionally biased region" description="Basic and acidic residues" evidence="1">
    <location>
        <begin position="29"/>
        <end position="39"/>
    </location>
</feature>
<comment type="caution">
    <text evidence="2">The sequence shown here is derived from an EMBL/GenBank/DDBJ whole genome shotgun (WGS) entry which is preliminary data.</text>
</comment>
<evidence type="ECO:0000256" key="1">
    <source>
        <dbReference type="SAM" id="MobiDB-lite"/>
    </source>
</evidence>
<dbReference type="EMBL" id="WLYK01000005">
    <property type="protein sequence ID" value="MTD15043.1"/>
    <property type="molecule type" value="Genomic_DNA"/>
</dbReference>
<gene>
    <name evidence="2" type="ORF">GIS00_13950</name>
</gene>
<organism evidence="2 3">
    <name type="scientific">Nakamurella alba</name>
    <dbReference type="NCBI Taxonomy" id="2665158"/>
    <lineage>
        <taxon>Bacteria</taxon>
        <taxon>Bacillati</taxon>
        <taxon>Actinomycetota</taxon>
        <taxon>Actinomycetes</taxon>
        <taxon>Nakamurellales</taxon>
        <taxon>Nakamurellaceae</taxon>
        <taxon>Nakamurella</taxon>
    </lineage>
</organism>
<protein>
    <submittedName>
        <fullName evidence="2">RES domain-containing protein</fullName>
    </submittedName>
</protein>
<sequence>MRTSTWRSATVRCRLSSGCRRVATRESSRISRVSERLPDPDPGTWPDDPDPWIRVLDRGTPVVRIHPTAGPYPARWNAFRSWGPTNSRFDHHPGPTGDHPDHRILYGSVNGVLVGGTAYPGFVTAHAEYYQSTRTIAPGPSADWIAIFTLARPLRLLDLGDSDWVTVAGGNGAITSGPRDRARLWAQAIHRRYPDVQGLVYPSSVVPAGRAVALWERATPALPRRAETFALSDPAIRPMVENAARRLNYRLA</sequence>
<evidence type="ECO:0000313" key="3">
    <source>
        <dbReference type="Proteomes" id="UP000460221"/>
    </source>
</evidence>
<name>A0A7K1FP92_9ACTN</name>
<feature type="region of interest" description="Disordered" evidence="1">
    <location>
        <begin position="29"/>
        <end position="49"/>
    </location>
</feature>
<proteinExistence type="predicted"/>